<proteinExistence type="predicted"/>
<keyword evidence="2" id="KW-1133">Transmembrane helix</keyword>
<evidence type="ECO:0000313" key="3">
    <source>
        <dbReference type="EMBL" id="MBO3734882.1"/>
    </source>
</evidence>
<evidence type="ECO:0000313" key="4">
    <source>
        <dbReference type="Proteomes" id="UP000681341"/>
    </source>
</evidence>
<dbReference type="RefSeq" id="WP_208498380.1">
    <property type="nucleotide sequence ID" value="NZ_JAGFNP010000011.1"/>
</dbReference>
<name>A0ABS3UAY8_9ACTN</name>
<comment type="caution">
    <text evidence="3">The sequence shown here is derived from an EMBL/GenBank/DDBJ whole genome shotgun (WGS) entry which is preliminary data.</text>
</comment>
<feature type="compositionally biased region" description="Low complexity" evidence="1">
    <location>
        <begin position="228"/>
        <end position="240"/>
    </location>
</feature>
<evidence type="ECO:0000256" key="2">
    <source>
        <dbReference type="SAM" id="Phobius"/>
    </source>
</evidence>
<protein>
    <submittedName>
        <fullName evidence="3">Uncharacterized protein</fullName>
    </submittedName>
</protein>
<gene>
    <name evidence="3" type="ORF">J5V16_18800</name>
</gene>
<feature type="transmembrane region" description="Helical" evidence="2">
    <location>
        <begin position="31"/>
        <end position="51"/>
    </location>
</feature>
<keyword evidence="4" id="KW-1185">Reference proteome</keyword>
<keyword evidence="2" id="KW-0472">Membrane</keyword>
<evidence type="ECO:0000256" key="1">
    <source>
        <dbReference type="SAM" id="MobiDB-lite"/>
    </source>
</evidence>
<accession>A0ABS3UAY8</accession>
<dbReference type="Proteomes" id="UP000681341">
    <property type="component" value="Unassembled WGS sequence"/>
</dbReference>
<reference evidence="3 4" key="1">
    <citation type="submission" date="2021-03" db="EMBL/GenBank/DDBJ databases">
        <title>Glycomyces sp. nov., a novel actinomycete isolated from soil.</title>
        <authorList>
            <person name="Yang X."/>
            <person name="Xu X."/>
        </authorList>
    </citation>
    <scope>NUCLEOTIDE SEQUENCE [LARGE SCALE GENOMIC DNA]</scope>
    <source>
        <strain evidence="3 4">NEAU-S30</strain>
    </source>
</reference>
<organism evidence="3 4">
    <name type="scientific">Glycomyces niveus</name>
    <dbReference type="NCBI Taxonomy" id="2820287"/>
    <lineage>
        <taxon>Bacteria</taxon>
        <taxon>Bacillati</taxon>
        <taxon>Actinomycetota</taxon>
        <taxon>Actinomycetes</taxon>
        <taxon>Glycomycetales</taxon>
        <taxon>Glycomycetaceae</taxon>
        <taxon>Glycomyces</taxon>
    </lineage>
</organism>
<dbReference type="EMBL" id="JAGFNP010000011">
    <property type="protein sequence ID" value="MBO3734882.1"/>
    <property type="molecule type" value="Genomic_DNA"/>
</dbReference>
<feature type="region of interest" description="Disordered" evidence="1">
    <location>
        <begin position="228"/>
        <end position="296"/>
    </location>
</feature>
<sequence>MVEPPRRPGRASERIAADLERSGARIERLRMTVAVIAVLAVLLVAAVLWLGRAFSVDPTRRAVDELAVPGWAAVSVHDETYGSRWCLGECRVRMRTWTSEGTVDDTANEYWQAVLNAGWTPADPEQCVGGLGEEGCYVRDELYLELWVVPVDCGDRYELCVGAEVTAVIAQQAALPRLAAEHSADLRLASSPRARRVGGLNLPRGLDCGPTCPVAPDVRSRKVRSTPRCSCARAPGSSAPRRPRLGGAAGRARGVSAPIDGSQAASAKPASRESDGTTHFIAGVGHRGIATGGDRA</sequence>
<keyword evidence="2" id="KW-0812">Transmembrane</keyword>